<evidence type="ECO:0000313" key="1">
    <source>
        <dbReference type="EMBL" id="GAG44822.1"/>
    </source>
</evidence>
<name>X0YC06_9ZZZZ</name>
<protein>
    <submittedName>
        <fullName evidence="1">Uncharacterized protein</fullName>
    </submittedName>
</protein>
<dbReference type="AlphaFoldDB" id="X0YC06"/>
<proteinExistence type="predicted"/>
<organism evidence="1">
    <name type="scientific">marine sediment metagenome</name>
    <dbReference type="NCBI Taxonomy" id="412755"/>
    <lineage>
        <taxon>unclassified sequences</taxon>
        <taxon>metagenomes</taxon>
        <taxon>ecological metagenomes</taxon>
    </lineage>
</organism>
<feature type="non-terminal residue" evidence="1">
    <location>
        <position position="239"/>
    </location>
</feature>
<dbReference type="EMBL" id="BARS01050059">
    <property type="protein sequence ID" value="GAG44822.1"/>
    <property type="molecule type" value="Genomic_DNA"/>
</dbReference>
<feature type="non-terminal residue" evidence="1">
    <location>
        <position position="1"/>
    </location>
</feature>
<sequence>PRGGIVSSGPPGMPTSGGTFTGPVCFDDNVEWQLGTACGDVAFYYDGSDLYTLLQDASASGGWMIALEDSPPAPDTECIAVWRGNTGGATTFPGTAGLCLEDDTNLYIHTMVPAANFGGIVYGDPIAATQGGFLYGLSGNATDPDQFRFFADGGTRFLDMGVGVQQLKQTTTYSVITPDSDAAPGELTVRSADSWSGASVNTTGGDILVKGGLGTFGVTIDDWNNCAGDTVTVQITVGS</sequence>
<comment type="caution">
    <text evidence="1">The sequence shown here is derived from an EMBL/GenBank/DDBJ whole genome shotgun (WGS) entry which is preliminary data.</text>
</comment>
<accession>X0YC06</accession>
<gene>
    <name evidence="1" type="ORF">S01H1_74799</name>
</gene>
<reference evidence="1" key="1">
    <citation type="journal article" date="2014" name="Front. Microbiol.">
        <title>High frequency of phylogenetically diverse reductive dehalogenase-homologous genes in deep subseafloor sedimentary metagenomes.</title>
        <authorList>
            <person name="Kawai M."/>
            <person name="Futagami T."/>
            <person name="Toyoda A."/>
            <person name="Takaki Y."/>
            <person name="Nishi S."/>
            <person name="Hori S."/>
            <person name="Arai W."/>
            <person name="Tsubouchi T."/>
            <person name="Morono Y."/>
            <person name="Uchiyama I."/>
            <person name="Ito T."/>
            <person name="Fujiyama A."/>
            <person name="Inagaki F."/>
            <person name="Takami H."/>
        </authorList>
    </citation>
    <scope>NUCLEOTIDE SEQUENCE</scope>
    <source>
        <strain evidence="1">Expedition CK06-06</strain>
    </source>
</reference>